<keyword evidence="8 11" id="KW-0472">Membrane</keyword>
<keyword evidence="4" id="KW-0488">Methylation</keyword>
<accession>A0A6J4P646</accession>
<organism evidence="13">
    <name type="scientific">uncultured Ramlibacter sp</name>
    <dbReference type="NCBI Taxonomy" id="260755"/>
    <lineage>
        <taxon>Bacteria</taxon>
        <taxon>Pseudomonadati</taxon>
        <taxon>Pseudomonadota</taxon>
        <taxon>Betaproteobacteria</taxon>
        <taxon>Burkholderiales</taxon>
        <taxon>Comamonadaceae</taxon>
        <taxon>Ramlibacter</taxon>
        <taxon>environmental samples</taxon>
    </lineage>
</organism>
<dbReference type="Pfam" id="PF12019">
    <property type="entry name" value="GspH"/>
    <property type="match status" value="1"/>
</dbReference>
<protein>
    <recommendedName>
        <fullName evidence="2">Type II secretion system protein H</fullName>
    </recommendedName>
    <alternativeName>
        <fullName evidence="10">General secretion pathway protein H</fullName>
    </alternativeName>
</protein>
<evidence type="ECO:0000256" key="6">
    <source>
        <dbReference type="ARBA" id="ARBA00022692"/>
    </source>
</evidence>
<dbReference type="GO" id="GO:0005886">
    <property type="term" value="C:plasma membrane"/>
    <property type="evidence" value="ECO:0007669"/>
    <property type="project" value="UniProtKB-SubCell"/>
</dbReference>
<evidence type="ECO:0000313" key="13">
    <source>
        <dbReference type="EMBL" id="CAA9406792.1"/>
    </source>
</evidence>
<feature type="transmembrane region" description="Helical" evidence="11">
    <location>
        <begin position="21"/>
        <end position="39"/>
    </location>
</feature>
<sequence length="193" mass="20029">MKTRLAAHEQVPLRRGAGLTLVELLMVLAIAAILLSSGVPSFVRLVHSVQLSMASNAFLSSLRLARSEAQRRGGRVAVCKSANGESCTSSGGWEQGWIVFHDRNNDGQHNSDDTMIQQSDRVSGSVVFTGTAQVASGLAFTALGGARSTGGGMLAGTLTLCTRAAGPTPARQVVIAAGGRARVQQVMLGRCPG</sequence>
<evidence type="ECO:0000256" key="5">
    <source>
        <dbReference type="ARBA" id="ARBA00022519"/>
    </source>
</evidence>
<evidence type="ECO:0000256" key="10">
    <source>
        <dbReference type="ARBA" id="ARBA00030775"/>
    </source>
</evidence>
<keyword evidence="6 11" id="KW-0812">Transmembrane</keyword>
<keyword evidence="5" id="KW-0997">Cell inner membrane</keyword>
<evidence type="ECO:0000256" key="1">
    <source>
        <dbReference type="ARBA" id="ARBA00004377"/>
    </source>
</evidence>
<dbReference type="GO" id="GO:0015627">
    <property type="term" value="C:type II protein secretion system complex"/>
    <property type="evidence" value="ECO:0007669"/>
    <property type="project" value="InterPro"/>
</dbReference>
<evidence type="ECO:0000256" key="9">
    <source>
        <dbReference type="ARBA" id="ARBA00025772"/>
    </source>
</evidence>
<dbReference type="NCBIfam" id="TIGR02532">
    <property type="entry name" value="IV_pilin_GFxxxE"/>
    <property type="match status" value="1"/>
</dbReference>
<proteinExistence type="inferred from homology"/>
<evidence type="ECO:0000256" key="7">
    <source>
        <dbReference type="ARBA" id="ARBA00022989"/>
    </source>
</evidence>
<dbReference type="Gene3D" id="3.55.40.10">
    <property type="entry name" value="minor pseudopilin epsh domain"/>
    <property type="match status" value="1"/>
</dbReference>
<dbReference type="PROSITE" id="PS00409">
    <property type="entry name" value="PROKAR_NTER_METHYL"/>
    <property type="match status" value="1"/>
</dbReference>
<evidence type="ECO:0000259" key="12">
    <source>
        <dbReference type="Pfam" id="PF12019"/>
    </source>
</evidence>
<evidence type="ECO:0000256" key="3">
    <source>
        <dbReference type="ARBA" id="ARBA00022475"/>
    </source>
</evidence>
<feature type="domain" description="General secretion pathway GspH" evidence="12">
    <location>
        <begin position="54"/>
        <end position="179"/>
    </location>
</feature>
<dbReference type="Pfam" id="PF07963">
    <property type="entry name" value="N_methyl"/>
    <property type="match status" value="1"/>
</dbReference>
<name>A0A6J4P646_9BURK</name>
<dbReference type="InterPro" id="IPR045584">
    <property type="entry name" value="Pilin-like"/>
</dbReference>
<dbReference type="GO" id="GO:0015628">
    <property type="term" value="P:protein secretion by the type II secretion system"/>
    <property type="evidence" value="ECO:0007669"/>
    <property type="project" value="InterPro"/>
</dbReference>
<dbReference type="InterPro" id="IPR022346">
    <property type="entry name" value="T2SS_GspH"/>
</dbReference>
<evidence type="ECO:0000256" key="4">
    <source>
        <dbReference type="ARBA" id="ARBA00022481"/>
    </source>
</evidence>
<evidence type="ECO:0000256" key="11">
    <source>
        <dbReference type="SAM" id="Phobius"/>
    </source>
</evidence>
<evidence type="ECO:0000256" key="8">
    <source>
        <dbReference type="ARBA" id="ARBA00023136"/>
    </source>
</evidence>
<dbReference type="SUPFAM" id="SSF54523">
    <property type="entry name" value="Pili subunits"/>
    <property type="match status" value="1"/>
</dbReference>
<dbReference type="InterPro" id="IPR012902">
    <property type="entry name" value="N_methyl_site"/>
</dbReference>
<keyword evidence="7 11" id="KW-1133">Transmembrane helix</keyword>
<comment type="similarity">
    <text evidence="9">Belongs to the GSP H family.</text>
</comment>
<keyword evidence="3" id="KW-1003">Cell membrane</keyword>
<dbReference type="AlphaFoldDB" id="A0A6J4P646"/>
<dbReference type="EMBL" id="CADCUX010000270">
    <property type="protein sequence ID" value="CAA9406792.1"/>
    <property type="molecule type" value="Genomic_DNA"/>
</dbReference>
<evidence type="ECO:0000256" key="2">
    <source>
        <dbReference type="ARBA" id="ARBA00021549"/>
    </source>
</evidence>
<comment type="subcellular location">
    <subcellularLocation>
        <location evidence="1">Cell inner membrane</location>
        <topology evidence="1">Single-pass membrane protein</topology>
    </subcellularLocation>
</comment>
<gene>
    <name evidence="13" type="ORF">AVDCRST_MAG51-1172</name>
</gene>
<reference evidence="13" key="1">
    <citation type="submission" date="2020-02" db="EMBL/GenBank/DDBJ databases">
        <authorList>
            <person name="Meier V. D."/>
        </authorList>
    </citation>
    <scope>NUCLEOTIDE SEQUENCE</scope>
    <source>
        <strain evidence="13">AVDCRST_MAG51</strain>
    </source>
</reference>